<sequence length="74" mass="8187">MASEGPSTNYIEKAADAPCFEMEESTLGTSELLTTELQEAAKLKQVEPVAVEEPLVMREPFKFEATTNTFSLRC</sequence>
<evidence type="ECO:0000313" key="2">
    <source>
        <dbReference type="Proteomes" id="UP000054217"/>
    </source>
</evidence>
<reference evidence="1 2" key="1">
    <citation type="submission" date="2014-04" db="EMBL/GenBank/DDBJ databases">
        <authorList>
            <consortium name="DOE Joint Genome Institute"/>
            <person name="Kuo A."/>
            <person name="Kohler A."/>
            <person name="Costa M.D."/>
            <person name="Nagy L.G."/>
            <person name="Floudas D."/>
            <person name="Copeland A."/>
            <person name="Barry K.W."/>
            <person name="Cichocki N."/>
            <person name="Veneault-Fourrey C."/>
            <person name="LaButti K."/>
            <person name="Lindquist E.A."/>
            <person name="Lipzen A."/>
            <person name="Lundell T."/>
            <person name="Morin E."/>
            <person name="Murat C."/>
            <person name="Sun H."/>
            <person name="Tunlid A."/>
            <person name="Henrissat B."/>
            <person name="Grigoriev I.V."/>
            <person name="Hibbett D.S."/>
            <person name="Martin F."/>
            <person name="Nordberg H.P."/>
            <person name="Cantor M.N."/>
            <person name="Hua S.X."/>
        </authorList>
    </citation>
    <scope>NUCLEOTIDE SEQUENCE [LARGE SCALE GENOMIC DNA]</scope>
    <source>
        <strain evidence="1 2">Marx 270</strain>
    </source>
</reference>
<gene>
    <name evidence="1" type="ORF">M404DRAFT_25002</name>
</gene>
<keyword evidence="2" id="KW-1185">Reference proteome</keyword>
<proteinExistence type="predicted"/>
<accession>A0A0C3J9I1</accession>
<dbReference type="AlphaFoldDB" id="A0A0C3J9I1"/>
<name>A0A0C3J9I1_PISTI</name>
<dbReference type="Proteomes" id="UP000054217">
    <property type="component" value="Unassembled WGS sequence"/>
</dbReference>
<organism evidence="1 2">
    <name type="scientific">Pisolithus tinctorius Marx 270</name>
    <dbReference type="NCBI Taxonomy" id="870435"/>
    <lineage>
        <taxon>Eukaryota</taxon>
        <taxon>Fungi</taxon>
        <taxon>Dikarya</taxon>
        <taxon>Basidiomycota</taxon>
        <taxon>Agaricomycotina</taxon>
        <taxon>Agaricomycetes</taxon>
        <taxon>Agaricomycetidae</taxon>
        <taxon>Boletales</taxon>
        <taxon>Sclerodermatineae</taxon>
        <taxon>Pisolithaceae</taxon>
        <taxon>Pisolithus</taxon>
    </lineage>
</organism>
<dbReference type="HOGENOM" id="CLU_2795000_0_0_1"/>
<dbReference type="EMBL" id="KN831965">
    <property type="protein sequence ID" value="KIO05703.1"/>
    <property type="molecule type" value="Genomic_DNA"/>
</dbReference>
<protein>
    <submittedName>
        <fullName evidence="1">Uncharacterized protein</fullName>
    </submittedName>
</protein>
<dbReference type="InParanoid" id="A0A0C3J9I1"/>
<evidence type="ECO:0000313" key="1">
    <source>
        <dbReference type="EMBL" id="KIO05703.1"/>
    </source>
</evidence>
<reference evidence="2" key="2">
    <citation type="submission" date="2015-01" db="EMBL/GenBank/DDBJ databases">
        <title>Evolutionary Origins and Diversification of the Mycorrhizal Mutualists.</title>
        <authorList>
            <consortium name="DOE Joint Genome Institute"/>
            <consortium name="Mycorrhizal Genomics Consortium"/>
            <person name="Kohler A."/>
            <person name="Kuo A."/>
            <person name="Nagy L.G."/>
            <person name="Floudas D."/>
            <person name="Copeland A."/>
            <person name="Barry K.W."/>
            <person name="Cichocki N."/>
            <person name="Veneault-Fourrey C."/>
            <person name="LaButti K."/>
            <person name="Lindquist E.A."/>
            <person name="Lipzen A."/>
            <person name="Lundell T."/>
            <person name="Morin E."/>
            <person name="Murat C."/>
            <person name="Riley R."/>
            <person name="Ohm R."/>
            <person name="Sun H."/>
            <person name="Tunlid A."/>
            <person name="Henrissat B."/>
            <person name="Grigoriev I.V."/>
            <person name="Hibbett D.S."/>
            <person name="Martin F."/>
        </authorList>
    </citation>
    <scope>NUCLEOTIDE SEQUENCE [LARGE SCALE GENOMIC DNA]</scope>
    <source>
        <strain evidence="2">Marx 270</strain>
    </source>
</reference>